<proteinExistence type="predicted"/>
<keyword evidence="2" id="KW-1133">Transmembrane helix</keyword>
<dbReference type="STRING" id="657014.SAMN04488092_10821"/>
<feature type="region of interest" description="Disordered" evidence="1">
    <location>
        <begin position="25"/>
        <end position="59"/>
    </location>
</feature>
<evidence type="ECO:0008006" key="5">
    <source>
        <dbReference type="Google" id="ProtNLM"/>
    </source>
</evidence>
<dbReference type="EMBL" id="FOEP01000008">
    <property type="protein sequence ID" value="SEQ52191.1"/>
    <property type="molecule type" value="Genomic_DNA"/>
</dbReference>
<evidence type="ECO:0000313" key="4">
    <source>
        <dbReference type="Proteomes" id="UP000198634"/>
    </source>
</evidence>
<accession>A0A1H9GQ33</accession>
<name>A0A1H9GQ33_9RHOB</name>
<sequence length="59" mass="6457">MEWLFENWVLVLVFGGMAAMHLFGHGHGGHEHGKSTKRHGAHDKKTEASADTEATSKDA</sequence>
<feature type="compositionally biased region" description="Basic and acidic residues" evidence="1">
    <location>
        <begin position="43"/>
        <end position="59"/>
    </location>
</feature>
<evidence type="ECO:0000313" key="3">
    <source>
        <dbReference type="EMBL" id="SEQ52191.1"/>
    </source>
</evidence>
<evidence type="ECO:0000256" key="2">
    <source>
        <dbReference type="SAM" id="Phobius"/>
    </source>
</evidence>
<keyword evidence="4" id="KW-1185">Reference proteome</keyword>
<protein>
    <recommendedName>
        <fullName evidence="5">DUF2933 domain-containing protein</fullName>
    </recommendedName>
</protein>
<dbReference type="AlphaFoldDB" id="A0A1H9GQ33"/>
<organism evidence="3 4">
    <name type="scientific">Thalassovita taeanensis</name>
    <dbReference type="NCBI Taxonomy" id="657014"/>
    <lineage>
        <taxon>Bacteria</taxon>
        <taxon>Pseudomonadati</taxon>
        <taxon>Pseudomonadota</taxon>
        <taxon>Alphaproteobacteria</taxon>
        <taxon>Rhodobacterales</taxon>
        <taxon>Roseobacteraceae</taxon>
        <taxon>Thalassovita</taxon>
    </lineage>
</organism>
<keyword evidence="2" id="KW-0812">Transmembrane</keyword>
<feature type="transmembrane region" description="Helical" evidence="2">
    <location>
        <begin position="6"/>
        <end position="24"/>
    </location>
</feature>
<gene>
    <name evidence="3" type="ORF">SAMN04488092_10821</name>
</gene>
<dbReference type="Proteomes" id="UP000198634">
    <property type="component" value="Unassembled WGS sequence"/>
</dbReference>
<reference evidence="3 4" key="1">
    <citation type="submission" date="2016-10" db="EMBL/GenBank/DDBJ databases">
        <authorList>
            <person name="de Groot N.N."/>
        </authorList>
    </citation>
    <scope>NUCLEOTIDE SEQUENCE [LARGE SCALE GENOMIC DNA]</scope>
    <source>
        <strain evidence="3 4">DSM 22007</strain>
    </source>
</reference>
<dbReference type="RefSeq" id="WP_040652282.1">
    <property type="nucleotide sequence ID" value="NZ_FOEP01000008.1"/>
</dbReference>
<evidence type="ECO:0000256" key="1">
    <source>
        <dbReference type="SAM" id="MobiDB-lite"/>
    </source>
</evidence>
<keyword evidence="2" id="KW-0472">Membrane</keyword>